<feature type="compositionally biased region" description="Polar residues" evidence="2">
    <location>
        <begin position="1314"/>
        <end position="1338"/>
    </location>
</feature>
<feature type="compositionally biased region" description="Basic and acidic residues" evidence="2">
    <location>
        <begin position="948"/>
        <end position="970"/>
    </location>
</feature>
<feature type="region of interest" description="Disordered" evidence="2">
    <location>
        <begin position="371"/>
        <end position="454"/>
    </location>
</feature>
<dbReference type="SUPFAM" id="SSF46785">
    <property type="entry name" value="Winged helix' DNA-binding domain"/>
    <property type="match status" value="1"/>
</dbReference>
<feature type="compositionally biased region" description="Polar residues" evidence="2">
    <location>
        <begin position="115"/>
        <end position="125"/>
    </location>
</feature>
<feature type="compositionally biased region" description="Polar residues" evidence="2">
    <location>
        <begin position="409"/>
        <end position="427"/>
    </location>
</feature>
<feature type="compositionally biased region" description="Basic and acidic residues" evidence="2">
    <location>
        <begin position="1075"/>
        <end position="1107"/>
    </location>
</feature>
<feature type="compositionally biased region" description="Basic and acidic residues" evidence="2">
    <location>
        <begin position="224"/>
        <end position="257"/>
    </location>
</feature>
<feature type="region of interest" description="Disordered" evidence="2">
    <location>
        <begin position="1021"/>
        <end position="1040"/>
    </location>
</feature>
<dbReference type="InterPro" id="IPR042201">
    <property type="entry name" value="FH2_Formin_sf"/>
</dbReference>
<name>A0A8J1UNA5_OWEFU</name>
<dbReference type="GO" id="GO:0051015">
    <property type="term" value="F:actin filament binding"/>
    <property type="evidence" value="ECO:0007669"/>
    <property type="project" value="TreeGrafter"/>
</dbReference>
<feature type="compositionally biased region" description="Polar residues" evidence="2">
    <location>
        <begin position="184"/>
        <end position="197"/>
    </location>
</feature>
<feature type="compositionally biased region" description="Polar residues" evidence="2">
    <location>
        <begin position="295"/>
        <end position="314"/>
    </location>
</feature>
<dbReference type="SUPFAM" id="SSF101447">
    <property type="entry name" value="Formin homology 2 domain (FH2 domain)"/>
    <property type="match status" value="1"/>
</dbReference>
<dbReference type="PROSITE" id="PS50186">
    <property type="entry name" value="DEP"/>
    <property type="match status" value="1"/>
</dbReference>
<dbReference type="GO" id="GO:0035556">
    <property type="term" value="P:intracellular signal transduction"/>
    <property type="evidence" value="ECO:0007669"/>
    <property type="project" value="InterPro"/>
</dbReference>
<sequence length="1666" mass="186255">MDAAAASPGGTLETDSTLGSTKKSRSAFKGSTLISKLISQKPGKFEDRQHAVRFAQRLLDIGHIRSSQGNTTFSDGNNLYTWKNDQVIKETKRMITQEVNSRGTNVTSDMDRQNWRNTSNNSYSHRNVERQSNGVENGFVSDNDVSMGSSFKDPIKAWQADVNEKSTPYKTAWSTGKAPRAQHLNENNTKSNFNSPENGGYGSQNGHQNGLQNGGQLNSPNRQSHGDYVKLRDKTKYERMTDKIKEKLQDPQMDRVSKRSSWHSPPTTLNRENKPNMAHPAFRSRTQSDDGISLLSESQSIVDKTPGASRQSRGSKPHDISTDSLEQTPDTVLSSPVYSAIYSKQNSGSGNHYHHTETNDDILEALQEESNVDEPTMTSQHQPMTSPHKPMTSQQQSTPLSHKAVRSQDYISTQNKKAQYTPKQNENTPKKTSDHYQWKTPVRPDSAKTDQSDSGLESITSMLSPVIANISDNEKLIGKLKLNTEESGLMTKVQELKGIADLLESSAGRMTLSPTNTSTVVDTPLKGEAMRCNEQPTDSKMRGPHIEMKPFFWTKLNLTSKTPTIWSHLKGQGHTVDADELERLFGRSTDLRRSLSLYDELTIIHGVPSTEVVRVLDIERSRDITLKMRSLFCNMEEIKTAIYTMDYSQVSLNSLEELYKIRGTPREIKMISRVLTSDKIGSVDLPELFLFELSQISYFSERMECILFEKVVTDELFSLEWLFHNVSKGCVVIQNNTTLQSILGLTLMIGNFLNEGTSRNKADGFDITALSQLKEMKNTASDTCLLQHLLKEGASVWGNNFSLPDITTLNEASKMESKVIEKRFEDLQKQLSFQSGRVSKVLNSSPERLRQPFKNNMQHLLKTAESALLECREKFRCCKEKFQELTLYFGYTPNQQVSPYEFFTLLSKFCKDCEMLYAKQQQKAIKDRLERDFKYVAQTTVNQSGFYSDHENHSHDTPHKTKNEPPHVDNLECQSSTLERKKSYSTSSIHKTSQGKLNSAIQPPGRNRPVSMVGPDFKSVQFQHLKPGGSGYNSDDSLRHNRSQSDILIGQESGIPRFSGRSKKYQNGPSNQKLSSKERVSTGSKHQEQRHYSPPRDTHYNHKDHSPLRGQSRGTRDVTPPRYKPQAQSTPSKSDNRGLASPPQSLPTNDSPPLKPPRSKQNNTEKPREVIHQIEQPNGYPTSPVNSDFQMTPDSTMESSPNGKITKSGSFRGANDAFTRSTLMTKFAQGRQSLTRKDIVPSAINRMIQKAKGGPFSPRKSGETSEKENIVPIATTNHDSPECNEPPPYERPPPPYEHHPPPYSKSSYDKPLSIDTSNNAANYYTMQHSDGLSQQSATPPLPERQPLKPQVPNYMNIPHMEEPPGPGDVPPPLPPRPRTLSIICEGSTISSDPNTPVAKNPTDMSDSIMEVASTLRPRDRTPISPNMAMRDYYDLGQNQRELSPDKPAGFQTTPKIEDEEMIPNPRYRGRGGRYSSLENTSDQGSIVGSIGQGQIVHNSYSNHSSMDSLRPGSTNGTPVKLQSSYAHGSTPNMPLNSNGSTPNVSLNSKDSTPKKSAPSETTPSPSKSGFSKSKLFSKFRGKDKDKSPPKESHKKSSSIPVSSISPNSTKSGWTRSSLRETKTNGYESSTSSGPVEETKSQNNYRDAIRRMAHNTFDRKSRKPMKV</sequence>
<dbReference type="PANTHER" id="PTHR45920">
    <property type="entry name" value="FORMIN HOMOLOGY 2 DOMAIN CONTAINING, ISOFORM I"/>
    <property type="match status" value="1"/>
</dbReference>
<feature type="compositionally biased region" description="Polar residues" evidence="2">
    <location>
        <begin position="1065"/>
        <end position="1074"/>
    </location>
</feature>
<feature type="compositionally biased region" description="Pro residues" evidence="2">
    <location>
        <begin position="1363"/>
        <end position="1377"/>
    </location>
</feature>
<feature type="region of interest" description="Disordered" evidence="2">
    <location>
        <begin position="1046"/>
        <end position="1213"/>
    </location>
</feature>
<feature type="compositionally biased region" description="Low complexity" evidence="2">
    <location>
        <begin position="1597"/>
        <end position="1608"/>
    </location>
</feature>
<feature type="compositionally biased region" description="Basic and acidic residues" evidence="2">
    <location>
        <begin position="1260"/>
        <end position="1269"/>
    </location>
</feature>
<dbReference type="EMBL" id="CAIIXF020000003">
    <property type="protein sequence ID" value="CAH1780424.1"/>
    <property type="molecule type" value="Genomic_DNA"/>
</dbReference>
<feature type="compositionally biased region" description="Polar residues" evidence="2">
    <location>
        <begin position="376"/>
        <end position="400"/>
    </location>
</feature>
<reference evidence="3" key="1">
    <citation type="submission" date="2022-03" db="EMBL/GenBank/DDBJ databases">
        <authorList>
            <person name="Martin C."/>
        </authorList>
    </citation>
    <scope>NUCLEOTIDE SEQUENCE</scope>
</reference>
<feature type="region of interest" description="Disordered" evidence="2">
    <location>
        <begin position="944"/>
        <end position="1014"/>
    </location>
</feature>
<feature type="compositionally biased region" description="Low complexity" evidence="2">
    <location>
        <begin position="204"/>
        <end position="218"/>
    </location>
</feature>
<feature type="compositionally biased region" description="Basic and acidic residues" evidence="2">
    <location>
        <begin position="1163"/>
        <end position="1172"/>
    </location>
</feature>
<evidence type="ECO:0000313" key="3">
    <source>
        <dbReference type="EMBL" id="CAH1780424.1"/>
    </source>
</evidence>
<organism evidence="3 4">
    <name type="scientific">Owenia fusiformis</name>
    <name type="common">Polychaete worm</name>
    <dbReference type="NCBI Taxonomy" id="6347"/>
    <lineage>
        <taxon>Eukaryota</taxon>
        <taxon>Metazoa</taxon>
        <taxon>Spiralia</taxon>
        <taxon>Lophotrochozoa</taxon>
        <taxon>Annelida</taxon>
        <taxon>Polychaeta</taxon>
        <taxon>Sedentaria</taxon>
        <taxon>Canalipalpata</taxon>
        <taxon>Sabellida</taxon>
        <taxon>Oweniida</taxon>
        <taxon>Oweniidae</taxon>
        <taxon>Owenia</taxon>
    </lineage>
</organism>
<dbReference type="Pfam" id="PF02181">
    <property type="entry name" value="FH2"/>
    <property type="match status" value="1"/>
</dbReference>
<accession>A0A8J1UNA5</accession>
<dbReference type="InterPro" id="IPR036390">
    <property type="entry name" value="WH_DNA-bd_sf"/>
</dbReference>
<dbReference type="InterPro" id="IPR036388">
    <property type="entry name" value="WH-like_DNA-bd_sf"/>
</dbReference>
<comment type="caution">
    <text evidence="3">The sequence shown here is derived from an EMBL/GenBank/DDBJ whole genome shotgun (WGS) entry which is preliminary data.</text>
</comment>
<feature type="region of interest" description="Disordered" evidence="2">
    <location>
        <begin position="1248"/>
        <end position="1380"/>
    </location>
</feature>
<dbReference type="PROSITE" id="PS51444">
    <property type="entry name" value="FH2"/>
    <property type="match status" value="1"/>
</dbReference>
<feature type="compositionally biased region" description="Polar residues" evidence="2">
    <location>
        <begin position="1142"/>
        <end position="1151"/>
    </location>
</feature>
<feature type="compositionally biased region" description="Basic and acidic residues" evidence="2">
    <location>
        <begin position="1580"/>
        <end position="1591"/>
    </location>
</feature>
<feature type="compositionally biased region" description="Low complexity" evidence="2">
    <location>
        <begin position="1483"/>
        <end position="1496"/>
    </location>
</feature>
<evidence type="ECO:0000256" key="1">
    <source>
        <dbReference type="ARBA" id="ARBA00005271"/>
    </source>
</evidence>
<protein>
    <submittedName>
        <fullName evidence="3">Uncharacterized protein</fullName>
    </submittedName>
</protein>
<feature type="region of interest" description="Disordered" evidence="2">
    <location>
        <begin position="1386"/>
        <end position="1405"/>
    </location>
</feature>
<dbReference type="GO" id="GO:0005856">
    <property type="term" value="C:cytoskeleton"/>
    <property type="evidence" value="ECO:0007669"/>
    <property type="project" value="TreeGrafter"/>
</dbReference>
<keyword evidence="4" id="KW-1185">Reference proteome</keyword>
<feature type="region of interest" description="Disordered" evidence="2">
    <location>
        <begin position="169"/>
        <end position="331"/>
    </location>
</feature>
<dbReference type="GO" id="GO:0005737">
    <property type="term" value="C:cytoplasm"/>
    <property type="evidence" value="ECO:0007669"/>
    <property type="project" value="UniProtKB-ARBA"/>
</dbReference>
<evidence type="ECO:0000256" key="2">
    <source>
        <dbReference type="SAM" id="MobiDB-lite"/>
    </source>
</evidence>
<dbReference type="GO" id="GO:0030866">
    <property type="term" value="P:cortical actin cytoskeleton organization"/>
    <property type="evidence" value="ECO:0007669"/>
    <property type="project" value="TreeGrafter"/>
</dbReference>
<dbReference type="SMART" id="SM00498">
    <property type="entry name" value="FH2"/>
    <property type="match status" value="1"/>
</dbReference>
<dbReference type="Gene3D" id="1.10.10.10">
    <property type="entry name" value="Winged helix-like DNA-binding domain superfamily/Winged helix DNA-binding domain"/>
    <property type="match status" value="1"/>
</dbReference>
<dbReference type="Gene3D" id="1.20.58.2220">
    <property type="entry name" value="Formin, FH2 domain"/>
    <property type="match status" value="1"/>
</dbReference>
<dbReference type="CDD" id="cd04371">
    <property type="entry name" value="DEP"/>
    <property type="match status" value="1"/>
</dbReference>
<comment type="similarity">
    <text evidence="1">Belongs to the formin homology family. Cappuccino subfamily.</text>
</comment>
<dbReference type="InterPro" id="IPR000591">
    <property type="entry name" value="DEP_dom"/>
</dbReference>
<dbReference type="OrthoDB" id="427644at2759"/>
<gene>
    <name evidence="3" type="ORF">OFUS_LOCUS7120</name>
</gene>
<feature type="compositionally biased region" description="Polar residues" evidence="2">
    <location>
        <begin position="1175"/>
        <end position="1209"/>
    </location>
</feature>
<feature type="region of interest" description="Disordered" evidence="2">
    <location>
        <begin position="1"/>
        <end position="25"/>
    </location>
</feature>
<feature type="compositionally biased region" description="Polar residues" evidence="2">
    <location>
        <begin position="1623"/>
        <end position="1633"/>
    </location>
</feature>
<evidence type="ECO:0000313" key="4">
    <source>
        <dbReference type="Proteomes" id="UP000749559"/>
    </source>
</evidence>
<feature type="region of interest" description="Disordered" evidence="2">
    <location>
        <begin position="103"/>
        <end position="125"/>
    </location>
</feature>
<feature type="region of interest" description="Disordered" evidence="2">
    <location>
        <begin position="1435"/>
        <end position="1666"/>
    </location>
</feature>
<proteinExistence type="inferred from homology"/>
<feature type="compositionally biased region" description="Basic and acidic residues" evidence="2">
    <location>
        <begin position="428"/>
        <end position="437"/>
    </location>
</feature>
<feature type="compositionally biased region" description="Polar residues" evidence="2">
    <location>
        <begin position="322"/>
        <end position="331"/>
    </location>
</feature>
<dbReference type="Proteomes" id="UP000749559">
    <property type="component" value="Unassembled WGS sequence"/>
</dbReference>
<dbReference type="InterPro" id="IPR015425">
    <property type="entry name" value="FH2_Formin"/>
</dbReference>
<feature type="compositionally biased region" description="Low complexity" evidence="2">
    <location>
        <begin position="1563"/>
        <end position="1574"/>
    </location>
</feature>
<dbReference type="PANTHER" id="PTHR45920:SF7">
    <property type="entry name" value="FORMIN-G"/>
    <property type="match status" value="1"/>
</dbReference>
<feature type="compositionally biased region" description="Pro residues" evidence="2">
    <location>
        <begin position="1284"/>
        <end position="1295"/>
    </location>
</feature>
<feature type="compositionally biased region" description="Polar residues" evidence="2">
    <location>
        <begin position="984"/>
        <end position="1001"/>
    </location>
</feature>
<feature type="compositionally biased region" description="Polar residues" evidence="2">
    <location>
        <begin position="1497"/>
        <end position="1550"/>
    </location>
</feature>